<evidence type="ECO:0000256" key="4">
    <source>
        <dbReference type="ARBA" id="ARBA00017470"/>
    </source>
</evidence>
<reference evidence="10 11" key="1">
    <citation type="submission" date="2023-03" db="EMBL/GenBank/DDBJ databases">
        <title>YIM 152171 draft genome.</title>
        <authorList>
            <person name="Yang Z."/>
        </authorList>
    </citation>
    <scope>NUCLEOTIDE SEQUENCE [LARGE SCALE GENOMIC DNA]</scope>
    <source>
        <strain evidence="10 11">YIM 152171</strain>
    </source>
</reference>
<comment type="function">
    <text evidence="8">Part of the ABC transporter complex UgpBAEC involved in sn-glycerol-3-phosphate (G3P) import. Binds G3P.</text>
</comment>
<comment type="similarity">
    <text evidence="2">Belongs to the bacterial solute-binding protein 1 family.</text>
</comment>
<dbReference type="InterPro" id="IPR006059">
    <property type="entry name" value="SBP"/>
</dbReference>
<feature type="chain" id="PRO_5043028619" description="sn-glycerol-3-phosphate-binding periplasmic protein UgpB" evidence="9">
    <location>
        <begin position="26"/>
        <end position="440"/>
    </location>
</feature>
<dbReference type="PANTHER" id="PTHR43649:SF31">
    <property type="entry name" value="SN-GLYCEROL-3-PHOSPHATE-BINDING PERIPLASMIC PROTEIN UGPB"/>
    <property type="match status" value="1"/>
</dbReference>
<evidence type="ECO:0000256" key="6">
    <source>
        <dbReference type="ARBA" id="ARBA00022729"/>
    </source>
</evidence>
<keyword evidence="5" id="KW-0813">Transport</keyword>
<dbReference type="GO" id="GO:0042597">
    <property type="term" value="C:periplasmic space"/>
    <property type="evidence" value="ECO:0007669"/>
    <property type="project" value="UniProtKB-SubCell"/>
</dbReference>
<keyword evidence="7" id="KW-0574">Periplasm</keyword>
<evidence type="ECO:0000256" key="9">
    <source>
        <dbReference type="SAM" id="SignalP"/>
    </source>
</evidence>
<dbReference type="RefSeq" id="WP_327788777.1">
    <property type="nucleotide sequence ID" value="NZ_JARGEQ010000082.1"/>
</dbReference>
<comment type="subunit">
    <text evidence="3">The complex is composed of two ATP-binding proteins (UgpC), two transmembrane proteins (UgpA and UgpE) and a solute-binding protein (UgpB).</text>
</comment>
<dbReference type="Gene3D" id="3.40.190.10">
    <property type="entry name" value="Periplasmic binding protein-like II"/>
    <property type="match status" value="2"/>
</dbReference>
<organism evidence="10 11">
    <name type="scientific">Marinimicrococcus flavescens</name>
    <dbReference type="NCBI Taxonomy" id="3031815"/>
    <lineage>
        <taxon>Bacteria</taxon>
        <taxon>Pseudomonadati</taxon>
        <taxon>Pseudomonadota</taxon>
        <taxon>Alphaproteobacteria</taxon>
        <taxon>Geminicoccales</taxon>
        <taxon>Geminicoccaceae</taxon>
        <taxon>Marinimicrococcus</taxon>
    </lineage>
</organism>
<feature type="signal peptide" evidence="9">
    <location>
        <begin position="1"/>
        <end position="25"/>
    </location>
</feature>
<protein>
    <recommendedName>
        <fullName evidence="4">sn-glycerol-3-phosphate-binding periplasmic protein UgpB</fullName>
    </recommendedName>
</protein>
<dbReference type="PANTHER" id="PTHR43649">
    <property type="entry name" value="ARABINOSE-BINDING PROTEIN-RELATED"/>
    <property type="match status" value="1"/>
</dbReference>
<dbReference type="GO" id="GO:0055085">
    <property type="term" value="P:transmembrane transport"/>
    <property type="evidence" value="ECO:0007669"/>
    <property type="project" value="InterPro"/>
</dbReference>
<evidence type="ECO:0000313" key="10">
    <source>
        <dbReference type="EMBL" id="MDF1586363.1"/>
    </source>
</evidence>
<dbReference type="SUPFAM" id="SSF53850">
    <property type="entry name" value="Periplasmic binding protein-like II"/>
    <property type="match status" value="1"/>
</dbReference>
<dbReference type="InterPro" id="IPR006061">
    <property type="entry name" value="SBP_1_CS"/>
</dbReference>
<evidence type="ECO:0000256" key="2">
    <source>
        <dbReference type="ARBA" id="ARBA00008520"/>
    </source>
</evidence>
<proteinExistence type="inferred from homology"/>
<evidence type="ECO:0000256" key="3">
    <source>
        <dbReference type="ARBA" id="ARBA00011557"/>
    </source>
</evidence>
<evidence type="ECO:0000256" key="7">
    <source>
        <dbReference type="ARBA" id="ARBA00022764"/>
    </source>
</evidence>
<dbReference type="NCBIfam" id="NF008211">
    <property type="entry name" value="PRK10974.1"/>
    <property type="match status" value="1"/>
</dbReference>
<dbReference type="Pfam" id="PF13416">
    <property type="entry name" value="SBP_bac_8"/>
    <property type="match status" value="1"/>
</dbReference>
<comment type="subcellular location">
    <subcellularLocation>
        <location evidence="1">Periplasm</location>
    </subcellularLocation>
</comment>
<accession>A0AAP3XQ49</accession>
<dbReference type="PROSITE" id="PS01037">
    <property type="entry name" value="SBP_BACTERIAL_1"/>
    <property type="match status" value="1"/>
</dbReference>
<name>A0AAP3XQ49_9PROT</name>
<evidence type="ECO:0000313" key="11">
    <source>
        <dbReference type="Proteomes" id="UP001301140"/>
    </source>
</evidence>
<keyword evidence="11" id="KW-1185">Reference proteome</keyword>
<gene>
    <name evidence="10" type="primary">ugpB</name>
    <name evidence="10" type="ORF">PZ740_08180</name>
</gene>
<comment type="caution">
    <text evidence="10">The sequence shown here is derived from an EMBL/GenBank/DDBJ whole genome shotgun (WGS) entry which is preliminary data.</text>
</comment>
<evidence type="ECO:0000256" key="1">
    <source>
        <dbReference type="ARBA" id="ARBA00004418"/>
    </source>
</evidence>
<dbReference type="InterPro" id="IPR050490">
    <property type="entry name" value="Bact_solute-bd_prot1"/>
</dbReference>
<dbReference type="EMBL" id="JARGEQ010000082">
    <property type="protein sequence ID" value="MDF1586363.1"/>
    <property type="molecule type" value="Genomic_DNA"/>
</dbReference>
<sequence>MRVTRSILGGAAVLALVLGSSAADAKTEIQWWHAMGGALGEKVNKIAADFNAAQDEYEIKAVYKGTYPETMTAAIAAFRARQQPHIVQVFEVGTATMMAAKGAIYPVQQLMEEAGEPFDPDAYLAAVTGYYSTTDGRLLSMPFNSSTPVLYYNKTAFEKAGLDPEKAPETWPEMEAAAKKLQAAGYPCGFGTEWPSWIQIENFSAWHNEPLGTLENGFGGLGTELVFNKTAAVDHIAKLGEWQQSKIFDYGGRRNDGNPKFYNQQCAMQFASSGAYASMTANSKDFDFGIGRLPYWPDVEGAPQNSIIGGATLWVLQGHESEEYKGVAKFFTYLSSADVQAWWHQNTGYLPITKAAYEKTKADGFYEQNPGMDTAVLQITNKEPTANSKGLRFGSFVQIRDIIEEELEAVFAGKKGAQEALDAAVARGNELIRQFEKANS</sequence>
<dbReference type="Proteomes" id="UP001301140">
    <property type="component" value="Unassembled WGS sequence"/>
</dbReference>
<keyword evidence="6 9" id="KW-0732">Signal</keyword>
<dbReference type="CDD" id="cd14748">
    <property type="entry name" value="PBP2_UgpB"/>
    <property type="match status" value="1"/>
</dbReference>
<evidence type="ECO:0000256" key="5">
    <source>
        <dbReference type="ARBA" id="ARBA00022448"/>
    </source>
</evidence>
<dbReference type="AlphaFoldDB" id="A0AAP3XQ49"/>
<evidence type="ECO:0000256" key="8">
    <source>
        <dbReference type="ARBA" id="ARBA00034473"/>
    </source>
</evidence>